<proteinExistence type="inferred from homology"/>
<keyword evidence="4" id="KW-0411">Iron-sulfur</keyword>
<dbReference type="InterPro" id="IPR017941">
    <property type="entry name" value="Rieske_2Fe-2S"/>
</dbReference>
<protein>
    <recommendedName>
        <fullName evidence="7">Rieske domain-containing protein</fullName>
    </recommendedName>
</protein>
<feature type="domain" description="Rieske" evidence="7">
    <location>
        <begin position="181"/>
        <end position="281"/>
    </location>
</feature>
<evidence type="ECO:0000313" key="9">
    <source>
        <dbReference type="Proteomes" id="UP001501570"/>
    </source>
</evidence>
<keyword evidence="2" id="KW-0479">Metal-binding</keyword>
<evidence type="ECO:0000256" key="4">
    <source>
        <dbReference type="ARBA" id="ARBA00023014"/>
    </source>
</evidence>
<dbReference type="PANTHER" id="PTHR21496:SF0">
    <property type="entry name" value="RIESKE DOMAIN-CONTAINING PROTEIN"/>
    <property type="match status" value="1"/>
</dbReference>
<reference evidence="9" key="1">
    <citation type="journal article" date="2019" name="Int. J. Syst. Evol. Microbiol.">
        <title>The Global Catalogue of Microorganisms (GCM) 10K type strain sequencing project: providing services to taxonomists for standard genome sequencing and annotation.</title>
        <authorList>
            <consortium name="The Broad Institute Genomics Platform"/>
            <consortium name="The Broad Institute Genome Sequencing Center for Infectious Disease"/>
            <person name="Wu L."/>
            <person name="Ma J."/>
        </authorList>
    </citation>
    <scope>NUCLEOTIDE SEQUENCE [LARGE SCALE GENOMIC DNA]</scope>
    <source>
        <strain evidence="9">JCM 18304</strain>
    </source>
</reference>
<organism evidence="8 9">
    <name type="scientific">Rugosimonospora acidiphila</name>
    <dbReference type="NCBI Taxonomy" id="556531"/>
    <lineage>
        <taxon>Bacteria</taxon>
        <taxon>Bacillati</taxon>
        <taxon>Actinomycetota</taxon>
        <taxon>Actinomycetes</taxon>
        <taxon>Micromonosporales</taxon>
        <taxon>Micromonosporaceae</taxon>
        <taxon>Rugosimonospora</taxon>
    </lineage>
</organism>
<keyword evidence="1" id="KW-0001">2Fe-2S</keyword>
<dbReference type="RefSeq" id="WP_345631111.1">
    <property type="nucleotide sequence ID" value="NZ_BAABJQ010000010.1"/>
</dbReference>
<sequence length="284" mass="29936">MKGRGLLGMLERANKLDRLTDPLSQRLQAVMKGRVRDALHGVWLGHPLHPTLVQVPVGAWVSAAVLDALPGMNRCATVLVGVGTASALPAMAAGWNDWSGLPAQPRRVGLVHALANGIGVGLYTASLIARLAGDQRMGRRLAYGGLGVASLGAYLGGHLTYRFAAAVNHAAPIEEQVPQGWHDLCELRALTQQQKMVAHIGDVPVLVARVGDRVTAMIEKCGHESGPLGEGEFVSMDGSECVVCPWHGSTFRLSDGTAVHGPATTDQPVLRTRIVNGCVQAALP</sequence>
<dbReference type="EMBL" id="BAABJQ010000010">
    <property type="protein sequence ID" value="GAA5187779.1"/>
    <property type="molecule type" value="Genomic_DNA"/>
</dbReference>
<evidence type="ECO:0000256" key="2">
    <source>
        <dbReference type="ARBA" id="ARBA00022723"/>
    </source>
</evidence>
<comment type="cofactor">
    <cofactor evidence="5">
        <name>[2Fe-2S] cluster</name>
        <dbReference type="ChEBI" id="CHEBI:190135"/>
    </cofactor>
</comment>
<dbReference type="PROSITE" id="PS51296">
    <property type="entry name" value="RIESKE"/>
    <property type="match status" value="1"/>
</dbReference>
<gene>
    <name evidence="8" type="ORF">GCM10023322_36870</name>
</gene>
<dbReference type="Pfam" id="PF00355">
    <property type="entry name" value="Rieske"/>
    <property type="match status" value="1"/>
</dbReference>
<keyword evidence="3" id="KW-0408">Iron</keyword>
<dbReference type="InterPro" id="IPR019251">
    <property type="entry name" value="DUF2231_TM"/>
</dbReference>
<dbReference type="Gene3D" id="2.102.10.10">
    <property type="entry name" value="Rieske [2Fe-2S] iron-sulphur domain"/>
    <property type="match status" value="1"/>
</dbReference>
<evidence type="ECO:0000256" key="3">
    <source>
        <dbReference type="ARBA" id="ARBA00023004"/>
    </source>
</evidence>
<dbReference type="InterPro" id="IPR036922">
    <property type="entry name" value="Rieske_2Fe-2S_sf"/>
</dbReference>
<comment type="caution">
    <text evidence="8">The sequence shown here is derived from an EMBL/GenBank/DDBJ whole genome shotgun (WGS) entry which is preliminary data.</text>
</comment>
<comment type="similarity">
    <text evidence="6">Belongs to the bacterial ring-hydroxylating dioxygenase ferredoxin component family.</text>
</comment>
<dbReference type="SUPFAM" id="SSF50022">
    <property type="entry name" value="ISP domain"/>
    <property type="match status" value="1"/>
</dbReference>
<evidence type="ECO:0000313" key="8">
    <source>
        <dbReference type="EMBL" id="GAA5187779.1"/>
    </source>
</evidence>
<name>A0ABP9RV40_9ACTN</name>
<evidence type="ECO:0000256" key="5">
    <source>
        <dbReference type="ARBA" id="ARBA00034078"/>
    </source>
</evidence>
<accession>A0ABP9RV40</accession>
<keyword evidence="9" id="KW-1185">Reference proteome</keyword>
<dbReference type="CDD" id="cd03467">
    <property type="entry name" value="Rieske"/>
    <property type="match status" value="1"/>
</dbReference>
<dbReference type="PANTHER" id="PTHR21496">
    <property type="entry name" value="FERREDOXIN-RELATED"/>
    <property type="match status" value="1"/>
</dbReference>
<evidence type="ECO:0000259" key="7">
    <source>
        <dbReference type="PROSITE" id="PS51296"/>
    </source>
</evidence>
<evidence type="ECO:0000256" key="6">
    <source>
        <dbReference type="ARBA" id="ARBA00038001"/>
    </source>
</evidence>
<evidence type="ECO:0000256" key="1">
    <source>
        <dbReference type="ARBA" id="ARBA00022714"/>
    </source>
</evidence>
<dbReference type="Proteomes" id="UP001501570">
    <property type="component" value="Unassembled WGS sequence"/>
</dbReference>
<dbReference type="Pfam" id="PF09990">
    <property type="entry name" value="DUF2231"/>
    <property type="match status" value="1"/>
</dbReference>